<name>A0ABM1QQG0_CAMSA</name>
<reference evidence="2" key="1">
    <citation type="journal article" date="2014" name="Nat. Commun.">
        <title>The emerging biofuel crop Camelina sativa retains a highly undifferentiated hexaploid genome structure.</title>
        <authorList>
            <person name="Kagale S."/>
            <person name="Koh C."/>
            <person name="Nixon J."/>
            <person name="Bollina V."/>
            <person name="Clarke W.E."/>
            <person name="Tuteja R."/>
            <person name="Spillane C."/>
            <person name="Robinson S.J."/>
            <person name="Links M.G."/>
            <person name="Clarke C."/>
            <person name="Higgins E.E."/>
            <person name="Huebert T."/>
            <person name="Sharpe A.G."/>
            <person name="Parkin I.A."/>
        </authorList>
    </citation>
    <scope>NUCLEOTIDE SEQUENCE [LARGE SCALE GENOMIC DNA]</scope>
    <source>
        <strain evidence="2">cv. DH55</strain>
    </source>
</reference>
<dbReference type="RefSeq" id="XP_019088998.1">
    <property type="nucleotide sequence ID" value="XM_019233453.1"/>
</dbReference>
<accession>A0ABM1QQG0</accession>
<protein>
    <submittedName>
        <fullName evidence="3">F-box/kelch-repeat protein At4g11750</fullName>
    </submittedName>
</protein>
<evidence type="ECO:0000313" key="3">
    <source>
        <dbReference type="RefSeq" id="XP_019088998.1"/>
    </source>
</evidence>
<dbReference type="Pfam" id="PF25210">
    <property type="entry name" value="Kelch_FKB95"/>
    <property type="match status" value="1"/>
</dbReference>
<dbReference type="SUPFAM" id="SSF117281">
    <property type="entry name" value="Kelch motif"/>
    <property type="match status" value="1"/>
</dbReference>
<reference evidence="3" key="2">
    <citation type="submission" date="2025-08" db="UniProtKB">
        <authorList>
            <consortium name="RefSeq"/>
        </authorList>
    </citation>
    <scope>IDENTIFICATION</scope>
    <source>
        <tissue evidence="3">Leaf</tissue>
    </source>
</reference>
<dbReference type="SMART" id="SM00256">
    <property type="entry name" value="FBOX"/>
    <property type="match status" value="1"/>
</dbReference>
<gene>
    <name evidence="3" type="primary">LOC104733102</name>
</gene>
<organism evidence="2 3">
    <name type="scientific">Camelina sativa</name>
    <name type="common">False flax</name>
    <name type="synonym">Myagrum sativum</name>
    <dbReference type="NCBI Taxonomy" id="90675"/>
    <lineage>
        <taxon>Eukaryota</taxon>
        <taxon>Viridiplantae</taxon>
        <taxon>Streptophyta</taxon>
        <taxon>Embryophyta</taxon>
        <taxon>Tracheophyta</taxon>
        <taxon>Spermatophyta</taxon>
        <taxon>Magnoliopsida</taxon>
        <taxon>eudicotyledons</taxon>
        <taxon>Gunneridae</taxon>
        <taxon>Pentapetalae</taxon>
        <taxon>rosids</taxon>
        <taxon>malvids</taxon>
        <taxon>Brassicales</taxon>
        <taxon>Brassicaceae</taxon>
        <taxon>Camelineae</taxon>
        <taxon>Camelina</taxon>
    </lineage>
</organism>
<dbReference type="Gene3D" id="2.120.10.80">
    <property type="entry name" value="Kelch-type beta propeller"/>
    <property type="match status" value="1"/>
</dbReference>
<proteinExistence type="predicted"/>
<dbReference type="CDD" id="cd22152">
    <property type="entry name" value="F-box_AtAFR-like"/>
    <property type="match status" value="1"/>
</dbReference>
<dbReference type="PANTHER" id="PTHR24414">
    <property type="entry name" value="F-BOX/KELCH-REPEAT PROTEIN SKIP4"/>
    <property type="match status" value="1"/>
</dbReference>
<dbReference type="InterPro" id="IPR015915">
    <property type="entry name" value="Kelch-typ_b-propeller"/>
</dbReference>
<dbReference type="InterPro" id="IPR001810">
    <property type="entry name" value="F-box_dom"/>
</dbReference>
<sequence length="338" mass="39310">MDREKPPVTVTETSPFLTLPNDLLFNCLARVSRLYYPNLSLVSKRFRSLLASLELYETRTLLGSTESCLYVSLRFYDEIEPRWFTLSRRPTQITTNPKPTRWFAPCFGPFLTNKDKKKSSHKNRLVSVQTRNNSPFLDNGLAAVGCNFYQVSDFSTRVMFMDCRSHTWHESSSSMRVARLNPESFALDGKLYIYAGLRHFAVYKPKENRWDRLGLDDVPWGGWALRPSCVIDNVLYGYGLSRKLLWYDMEGKCLRDLKGLRKLPKLPILDYKVRLLNYGGKIAVWWEKNVLQEKMIWCAEIALEKRNEHEIYGKIEWCDVVLTVPTSCDLLNSFVVTV</sequence>
<dbReference type="PROSITE" id="PS50181">
    <property type="entry name" value="FBOX"/>
    <property type="match status" value="1"/>
</dbReference>
<dbReference type="Pfam" id="PF00646">
    <property type="entry name" value="F-box"/>
    <property type="match status" value="1"/>
</dbReference>
<evidence type="ECO:0000313" key="2">
    <source>
        <dbReference type="Proteomes" id="UP000694864"/>
    </source>
</evidence>
<dbReference type="GeneID" id="104733102"/>
<keyword evidence="2" id="KW-1185">Reference proteome</keyword>
<evidence type="ECO:0000259" key="1">
    <source>
        <dbReference type="PROSITE" id="PS50181"/>
    </source>
</evidence>
<feature type="domain" description="F-box" evidence="1">
    <location>
        <begin position="13"/>
        <end position="59"/>
    </location>
</feature>
<dbReference type="InterPro" id="IPR057499">
    <property type="entry name" value="Kelch_FKB95"/>
</dbReference>
<dbReference type="Proteomes" id="UP000694864">
    <property type="component" value="Chromosome 12"/>
</dbReference>
<dbReference type="InterPro" id="IPR050354">
    <property type="entry name" value="F-box/kelch-repeat_ARATH"/>
</dbReference>
<dbReference type="PANTHER" id="PTHR24414:SF82">
    <property type="entry name" value="GALACTOSE OXIDASE_KELCH REPEAT SUPERFAMILY PROTEIN"/>
    <property type="match status" value="1"/>
</dbReference>